<dbReference type="InterPro" id="IPR034741">
    <property type="entry name" value="Terpene_cyclase-like_1_C"/>
</dbReference>
<dbReference type="InterPro" id="IPR001906">
    <property type="entry name" value="Terpene_synth_N"/>
</dbReference>
<dbReference type="GO" id="GO:0000287">
    <property type="term" value="F:magnesium ion binding"/>
    <property type="evidence" value="ECO:0007669"/>
    <property type="project" value="InterPro"/>
</dbReference>
<dbReference type="EMBL" id="MW592942">
    <property type="protein sequence ID" value="QWQ79575.1"/>
    <property type="molecule type" value="mRNA"/>
</dbReference>
<keyword evidence="3" id="KW-0460">Magnesium</keyword>
<comment type="cofactor">
    <cofactor evidence="1">
        <name>Mg(2+)</name>
        <dbReference type="ChEBI" id="CHEBI:18420"/>
    </cofactor>
</comment>
<dbReference type="CDD" id="cd00684">
    <property type="entry name" value="Terpene_cyclase_plant_C1"/>
    <property type="match status" value="1"/>
</dbReference>
<dbReference type="InterPro" id="IPR005630">
    <property type="entry name" value="Terpene_synthase_metal-bd"/>
</dbReference>
<dbReference type="InterPro" id="IPR036965">
    <property type="entry name" value="Terpene_synth_N_sf"/>
</dbReference>
<evidence type="ECO:0000256" key="3">
    <source>
        <dbReference type="ARBA" id="ARBA00022842"/>
    </source>
</evidence>
<sequence>MALLVLQLPSSNINHVCSTHLPTYATAKTLLLCQKQKHHGQLRCFASTTAATTSHSEVQRKSANYQPSTWSYDFVQSLRNDYHDHEVLQNKVKKLDEDVRSMINNENSDLLAKLELIDEVQRLGLGYRFEKEITRALDNVVLASNSKGYNERIVKSLHATALSFRLLRQRGSDVSQDVFNSFTDEKSNFKECLRRDVKGMLSLYEASYLGFEGEDLLDEAMEFARVGLEDHLKSHVSKSVAEQIQHALEVPLHHRMQRLEARWYIEAYSKKEDANPVVLELAKLDFNIVQSVLQGELQEMSRWWNNMGLSNNLTFTRDRLVECFFWTVGIGFQPQLGHLRKQLTKVAALVTTIDDVYDVYGTLDELVLFTDAVQRWDIKAVRDLPDYMKLCFLALYNTINEIVYDTLKEKGGNILPYLTKAWADMFKAFLQETKWSSDKEMPTFKDYLNNGWRSVSGTIFLVHSYFILNQTFTKEALEGLENYHGLLRWPSIIFRLSNDLSTAAAELERGETANSIHCYMRGTNLSEEHARKHLNNMAGTTWKKLNKERVVNRMFGESLVETAINLARIAKCTYQYGDGHGAPDIRAKNRVLSLIIEPIPVLDERDQIPCLPK</sequence>
<name>A0A8K1EU20_9ROSI</name>
<keyword evidence="2" id="KW-0479">Metal-binding</keyword>
<evidence type="ECO:0000259" key="5">
    <source>
        <dbReference type="Pfam" id="PF01397"/>
    </source>
</evidence>
<dbReference type="SUPFAM" id="SSF48239">
    <property type="entry name" value="Terpenoid cyclases/Protein prenyltransferases"/>
    <property type="match status" value="1"/>
</dbReference>
<organism evidence="7">
    <name type="scientific">Juglans sigillata</name>
    <dbReference type="NCBI Taxonomy" id="224355"/>
    <lineage>
        <taxon>Eukaryota</taxon>
        <taxon>Viridiplantae</taxon>
        <taxon>Streptophyta</taxon>
        <taxon>Embryophyta</taxon>
        <taxon>Tracheophyta</taxon>
        <taxon>Spermatophyta</taxon>
        <taxon>Magnoliopsida</taxon>
        <taxon>eudicotyledons</taxon>
        <taxon>Gunneridae</taxon>
        <taxon>Pentapetalae</taxon>
        <taxon>rosids</taxon>
        <taxon>fabids</taxon>
        <taxon>Fagales</taxon>
        <taxon>Juglandaceae</taxon>
        <taxon>Juglans</taxon>
    </lineage>
</organism>
<dbReference type="SFLD" id="SFLDS00005">
    <property type="entry name" value="Isoprenoid_Synthase_Type_I"/>
    <property type="match status" value="1"/>
</dbReference>
<evidence type="ECO:0000256" key="1">
    <source>
        <dbReference type="ARBA" id="ARBA00001946"/>
    </source>
</evidence>
<dbReference type="InterPro" id="IPR008949">
    <property type="entry name" value="Isoprenoid_synthase_dom_sf"/>
</dbReference>
<accession>A0A8K1EU20</accession>
<dbReference type="Gene3D" id="1.10.600.10">
    <property type="entry name" value="Farnesyl Diphosphate Synthase"/>
    <property type="match status" value="1"/>
</dbReference>
<evidence type="ECO:0000256" key="2">
    <source>
        <dbReference type="ARBA" id="ARBA00022723"/>
    </source>
</evidence>
<dbReference type="GO" id="GO:0010333">
    <property type="term" value="F:terpene synthase activity"/>
    <property type="evidence" value="ECO:0007669"/>
    <property type="project" value="InterPro"/>
</dbReference>
<feature type="domain" description="Terpene synthase N-terminal" evidence="5">
    <location>
        <begin position="70"/>
        <end position="248"/>
    </location>
</feature>
<proteinExistence type="evidence at transcript level"/>
<dbReference type="GO" id="GO:0016102">
    <property type="term" value="P:diterpenoid biosynthetic process"/>
    <property type="evidence" value="ECO:0007669"/>
    <property type="project" value="InterPro"/>
</dbReference>
<dbReference type="InterPro" id="IPR050148">
    <property type="entry name" value="Terpene_synthase-like"/>
</dbReference>
<dbReference type="FunFam" id="1.50.10.130:FF:000001">
    <property type="entry name" value="Isoprene synthase, chloroplastic"/>
    <property type="match status" value="1"/>
</dbReference>
<dbReference type="Pfam" id="PF01397">
    <property type="entry name" value="Terpene_synth"/>
    <property type="match status" value="1"/>
</dbReference>
<dbReference type="InterPro" id="IPR008930">
    <property type="entry name" value="Terpenoid_cyclase/PrenylTrfase"/>
</dbReference>
<protein>
    <submittedName>
        <fullName evidence="7">TPS17</fullName>
    </submittedName>
</protein>
<dbReference type="FunFam" id="1.10.600.10:FF:000007">
    <property type="entry name" value="Isoprene synthase, chloroplastic"/>
    <property type="match status" value="1"/>
</dbReference>
<dbReference type="PANTHER" id="PTHR31225">
    <property type="entry name" value="OS04G0344100 PROTEIN-RELATED"/>
    <property type="match status" value="1"/>
</dbReference>
<dbReference type="PANTHER" id="PTHR31225:SF252">
    <property type="entry name" value="TERPENE SYNTHASE 12-RELATED"/>
    <property type="match status" value="1"/>
</dbReference>
<feature type="domain" description="Terpene synthase metal-binding" evidence="6">
    <location>
        <begin position="306"/>
        <end position="544"/>
    </location>
</feature>
<dbReference type="Gene3D" id="1.50.10.130">
    <property type="entry name" value="Terpene synthase, N-terminal domain"/>
    <property type="match status" value="1"/>
</dbReference>
<evidence type="ECO:0000313" key="7">
    <source>
        <dbReference type="EMBL" id="QWQ79575.1"/>
    </source>
</evidence>
<reference evidence="7" key="1">
    <citation type="submission" date="2021-02" db="EMBL/GenBank/DDBJ databases">
        <authorList>
            <person name="Yin Q.X."/>
            <person name="Jiang S.L."/>
            <person name="Li D.X."/>
            <person name="Yang R."/>
            <person name="Huang H.L."/>
            <person name="Tang Q."/>
            <person name="Wang Y."/>
            <person name="Chen Z."/>
        </authorList>
    </citation>
    <scope>NUCLEOTIDE SEQUENCE</scope>
</reference>
<dbReference type="InterPro" id="IPR044814">
    <property type="entry name" value="Terpene_cyclase_plant_C1"/>
</dbReference>
<dbReference type="AlphaFoldDB" id="A0A8K1EU20"/>
<evidence type="ECO:0000256" key="4">
    <source>
        <dbReference type="ARBA" id="ARBA00023239"/>
    </source>
</evidence>
<keyword evidence="4" id="KW-0456">Lyase</keyword>
<evidence type="ECO:0000259" key="6">
    <source>
        <dbReference type="Pfam" id="PF03936"/>
    </source>
</evidence>
<dbReference type="SFLD" id="SFLDG01019">
    <property type="entry name" value="Terpene_Cyclase_Like_1_C_Termi"/>
    <property type="match status" value="1"/>
</dbReference>
<dbReference type="SUPFAM" id="SSF48576">
    <property type="entry name" value="Terpenoid synthases"/>
    <property type="match status" value="1"/>
</dbReference>
<dbReference type="Pfam" id="PF03936">
    <property type="entry name" value="Terpene_synth_C"/>
    <property type="match status" value="1"/>
</dbReference>